<dbReference type="Proteomes" id="UP001151133">
    <property type="component" value="Unassembled WGS sequence"/>
</dbReference>
<dbReference type="EMBL" id="JAOZEV010000034">
    <property type="protein sequence ID" value="MCV9934641.1"/>
    <property type="molecule type" value="Genomic_DNA"/>
</dbReference>
<gene>
    <name evidence="1" type="ORF">OIU80_20355</name>
</gene>
<name>A0A9X3HND9_9FLAO</name>
<evidence type="ECO:0000313" key="1">
    <source>
        <dbReference type="EMBL" id="MCV9934641.1"/>
    </source>
</evidence>
<dbReference type="RefSeq" id="WP_264288805.1">
    <property type="nucleotide sequence ID" value="NZ_JAOZEV010000034.1"/>
</dbReference>
<accession>A0A9X3HND9</accession>
<reference evidence="1" key="1">
    <citation type="submission" date="2022-10" db="EMBL/GenBank/DDBJ databases">
        <title>Two novel species of Flavobacterium.</title>
        <authorList>
            <person name="Liu Q."/>
            <person name="Xin Y.-H."/>
        </authorList>
    </citation>
    <scope>NUCLEOTIDE SEQUENCE</scope>
    <source>
        <strain evidence="1">LS1R47</strain>
    </source>
</reference>
<proteinExistence type="predicted"/>
<evidence type="ECO:0000313" key="2">
    <source>
        <dbReference type="Proteomes" id="UP001151133"/>
    </source>
</evidence>
<protein>
    <submittedName>
        <fullName evidence="1">Uncharacterized protein</fullName>
    </submittedName>
</protein>
<sequence>MPLERNYIEENLTLLTDCDNSEDFVAIAIMVRDGVGYHSGLVICLKEHFYFFHYTGRKVEMQLLEELPADLYIKKLTIFEPSKVEYIKAFCEILEEEAHPIYGWIFTDSFYTGDGTYYSEQGVPDITTCVGFCINVIRGALYNNEVYIATDEWDDTTLDDLQHNFTENITAQLAFLGEIDPARLAVITERSFKRIMPSELTSSGFFEQLPIKKNNIDPVNPIVTDIILGRHIAS</sequence>
<dbReference type="AlphaFoldDB" id="A0A9X3HND9"/>
<keyword evidence="2" id="KW-1185">Reference proteome</keyword>
<comment type="caution">
    <text evidence="1">The sequence shown here is derived from an EMBL/GenBank/DDBJ whole genome shotgun (WGS) entry which is preliminary data.</text>
</comment>
<organism evidence="1 2">
    <name type="scientific">Flavobacterium frigoritolerans</name>
    <dbReference type="NCBI Taxonomy" id="2987686"/>
    <lineage>
        <taxon>Bacteria</taxon>
        <taxon>Pseudomonadati</taxon>
        <taxon>Bacteroidota</taxon>
        <taxon>Flavobacteriia</taxon>
        <taxon>Flavobacteriales</taxon>
        <taxon>Flavobacteriaceae</taxon>
        <taxon>Flavobacterium</taxon>
    </lineage>
</organism>